<dbReference type="AlphaFoldDB" id="A0A1S3WYJ6"/>
<reference evidence="2" key="2">
    <citation type="submission" date="2025-08" db="UniProtKB">
        <authorList>
            <consortium name="RefSeq"/>
        </authorList>
    </citation>
    <scope>IDENTIFICATION</scope>
    <source>
        <tissue evidence="2">Leaf</tissue>
    </source>
</reference>
<name>A0A1S3WYJ6_TOBAC</name>
<reference evidence="1" key="1">
    <citation type="journal article" date="2014" name="Nat. Commun.">
        <title>The tobacco genome sequence and its comparison with those of tomato and potato.</title>
        <authorList>
            <person name="Sierro N."/>
            <person name="Battey J.N."/>
            <person name="Ouadi S."/>
            <person name="Bakaher N."/>
            <person name="Bovet L."/>
            <person name="Willig A."/>
            <person name="Goepfert S."/>
            <person name="Peitsch M.C."/>
            <person name="Ivanov N.V."/>
        </authorList>
    </citation>
    <scope>NUCLEOTIDE SEQUENCE [LARGE SCALE GENOMIC DNA]</scope>
</reference>
<dbReference type="GeneID" id="107759330"/>
<proteinExistence type="predicted"/>
<dbReference type="SUPFAM" id="SSF63825">
    <property type="entry name" value="YWTD domain"/>
    <property type="match status" value="1"/>
</dbReference>
<evidence type="ECO:0000313" key="2">
    <source>
        <dbReference type="RefSeq" id="XP_016432709.1"/>
    </source>
</evidence>
<dbReference type="OMA" id="DERMHID"/>
<accession>A0A1S3WYJ6</accession>
<keyword evidence="1" id="KW-1185">Reference proteome</keyword>
<protein>
    <submittedName>
        <fullName evidence="2">Uncharacterized protein LOC107759330 isoform X2</fullName>
    </submittedName>
    <submittedName>
        <fullName evidence="2">Uncharacterized protein isoform X2</fullName>
    </submittedName>
</protein>
<dbReference type="Gene3D" id="2.120.10.30">
    <property type="entry name" value="TolB, C-terminal domain"/>
    <property type="match status" value="1"/>
</dbReference>
<sequence length="714" mass="79983">MAMAVRRLKEAYRLLPLISPGNRCKLLVKESNLLPPLLNYSCADINTKCGYRFHQDQRYSTTLSESVPEEPVVQLDFPSFIKSAIDKPEGPSHCWLNGIPDKKILKDGIFLVLVTGFLDGSSITEANFVSMLEKVKFLQQRYPFLQIIGYQGIEKIPLCSSDICSHLLGRTLKENIAFPLLLSYKDVLEIASEACYVMFKGLKSPSIYYGKEAEMVILDKGGISVDESGNRLFLSDSNHHRVIVLDGNGMILDSIGSPPGHEDGEFEYAKLKRPAASFYHAAEDCLYLVDSENHAIRRADMGRRVVETLYPRSKTNKNSSIWSWILGKLWPRNDLNAQSEELQPDTLLFPWHMLNSPNGDLLILNRSCETLWIMDLASGVIREVVKGFSNILEICEPLILEKSTLLNQMPSDWLQQQGDANYSSKRIPYLELMSSVTTFQDQMLICDTVGQTVLKLNRDSGSISSFQISNLGILGFPYWSSSPLERVCAADEALAANPIDHLESFNLLPGRVDIQLNVDIPEYVDLIEPLSENCVWRQVRGAATEICEADSTIMSSEKVGVAQQWYDEIDHLAFSTPEIESTIEEVSVSHGEEIPEGKIEISCSINTSPGTSEVIVCAAAYLRLKKDTDVCSESRQRKAARIADLLNQGRTRVSRDVIVQFLLTSKRDLEEVIITRPIHVRLKFDCPNHPKADNSKDIILTDTSLNVNVALSNI</sequence>
<dbReference type="RefSeq" id="XP_016432709.1">
    <property type="nucleotide sequence ID" value="XM_016577223.2"/>
</dbReference>
<evidence type="ECO:0000313" key="1">
    <source>
        <dbReference type="Proteomes" id="UP000790787"/>
    </source>
</evidence>
<gene>
    <name evidence="2" type="primary">LOC107759330</name>
</gene>
<dbReference type="InterPro" id="IPR011042">
    <property type="entry name" value="6-blade_b-propeller_TolB-like"/>
</dbReference>
<dbReference type="PANTHER" id="PTHR46388">
    <property type="entry name" value="NHL REPEAT-CONTAINING PROTEIN 2"/>
    <property type="match status" value="1"/>
</dbReference>
<dbReference type="Proteomes" id="UP000790787">
    <property type="component" value="Chromosome 19"/>
</dbReference>
<organism evidence="1 2">
    <name type="scientific">Nicotiana tabacum</name>
    <name type="common">Common tobacco</name>
    <dbReference type="NCBI Taxonomy" id="4097"/>
    <lineage>
        <taxon>Eukaryota</taxon>
        <taxon>Viridiplantae</taxon>
        <taxon>Streptophyta</taxon>
        <taxon>Embryophyta</taxon>
        <taxon>Tracheophyta</taxon>
        <taxon>Spermatophyta</taxon>
        <taxon>Magnoliopsida</taxon>
        <taxon>eudicotyledons</taxon>
        <taxon>Gunneridae</taxon>
        <taxon>Pentapetalae</taxon>
        <taxon>asterids</taxon>
        <taxon>lamiids</taxon>
        <taxon>Solanales</taxon>
        <taxon>Solanaceae</taxon>
        <taxon>Nicotianoideae</taxon>
        <taxon>Nicotianeae</taxon>
        <taxon>Nicotiana</taxon>
    </lineage>
</organism>
<dbReference type="RefSeq" id="XP_016432709.1">
    <property type="nucleotide sequence ID" value="XM_016577223.1"/>
</dbReference>
<dbReference type="PANTHER" id="PTHR46388:SF3">
    <property type="entry name" value="DUF1618 DOMAIN-CONTAINING PROTEIN"/>
    <property type="match status" value="1"/>
</dbReference>
<dbReference type="OrthoDB" id="273823at2759"/>